<dbReference type="PRINTS" id="PR01506">
    <property type="entry name" value="TATBPROTEIN"/>
</dbReference>
<dbReference type="Proteomes" id="UP000270616">
    <property type="component" value="Unassembled WGS sequence"/>
</dbReference>
<reference evidence="9 10" key="1">
    <citation type="submission" date="2018-10" db="EMBL/GenBank/DDBJ databases">
        <title>Kocuria sp. M5W7-7, whole genome shotgun sequence.</title>
        <authorList>
            <person name="Tuo L."/>
        </authorList>
    </citation>
    <scope>NUCLEOTIDE SEQUENCE [LARGE SCALE GENOMIC DNA]</scope>
    <source>
        <strain evidence="9 10">M5W7-7</strain>
    </source>
</reference>
<dbReference type="EMBL" id="RKMF01000011">
    <property type="protein sequence ID" value="ROZ62655.1"/>
    <property type="molecule type" value="Genomic_DNA"/>
</dbReference>
<dbReference type="AlphaFoldDB" id="A0A3N3ZNZ8"/>
<comment type="caution">
    <text evidence="9">The sequence shown here is derived from an EMBL/GenBank/DDBJ whole genome shotgun (WGS) entry which is preliminary data.</text>
</comment>
<dbReference type="OrthoDB" id="3267321at2"/>
<keyword evidence="10" id="KW-1185">Reference proteome</keyword>
<organism evidence="9 10">
    <name type="scientific">Kocuria soli</name>
    <dbReference type="NCBI Taxonomy" id="2485125"/>
    <lineage>
        <taxon>Bacteria</taxon>
        <taxon>Bacillati</taxon>
        <taxon>Actinomycetota</taxon>
        <taxon>Actinomycetes</taxon>
        <taxon>Micrococcales</taxon>
        <taxon>Micrococcaceae</taxon>
        <taxon>Kocuria</taxon>
    </lineage>
</organism>
<sequence length="149" mass="16616">MFGISGAEAIVLIVVALLVIGPERLPEYAQKLKDLVKSVRRYASGAKDDLRETLGPEVTDVDWRKLDPRQYDPRTIVRDALAEVDQEDAAERRRREREEREAAREARKAEREAERENAPAAGGSTAATETSTLVRITPGQRAPFDTEAT</sequence>
<dbReference type="PANTHER" id="PTHR33162:SF1">
    <property type="entry name" value="SEC-INDEPENDENT PROTEIN TRANSLOCASE PROTEIN TATA, CHLOROPLASTIC"/>
    <property type="match status" value="1"/>
</dbReference>
<evidence type="ECO:0000256" key="3">
    <source>
        <dbReference type="ARBA" id="ARBA00022692"/>
    </source>
</evidence>
<evidence type="ECO:0000256" key="6">
    <source>
        <dbReference type="ARBA" id="ARBA00023010"/>
    </source>
</evidence>
<dbReference type="Gene3D" id="1.20.5.3310">
    <property type="match status" value="1"/>
</dbReference>
<keyword evidence="2" id="KW-0813">Transport</keyword>
<feature type="region of interest" description="Disordered" evidence="8">
    <location>
        <begin position="85"/>
        <end position="149"/>
    </location>
</feature>
<dbReference type="PANTHER" id="PTHR33162">
    <property type="entry name" value="SEC-INDEPENDENT PROTEIN TRANSLOCASE PROTEIN TATA, CHLOROPLASTIC"/>
    <property type="match status" value="1"/>
</dbReference>
<name>A0A3N3ZNZ8_9MICC</name>
<evidence type="ECO:0000256" key="2">
    <source>
        <dbReference type="ARBA" id="ARBA00022448"/>
    </source>
</evidence>
<dbReference type="RefSeq" id="WP_123825515.1">
    <property type="nucleotide sequence ID" value="NZ_RKMF01000011.1"/>
</dbReference>
<evidence type="ECO:0000256" key="4">
    <source>
        <dbReference type="ARBA" id="ARBA00022927"/>
    </source>
</evidence>
<evidence type="ECO:0000256" key="7">
    <source>
        <dbReference type="ARBA" id="ARBA00023136"/>
    </source>
</evidence>
<evidence type="ECO:0000256" key="8">
    <source>
        <dbReference type="SAM" id="MobiDB-lite"/>
    </source>
</evidence>
<evidence type="ECO:0000256" key="1">
    <source>
        <dbReference type="ARBA" id="ARBA00004167"/>
    </source>
</evidence>
<keyword evidence="4" id="KW-0653">Protein transport</keyword>
<feature type="compositionally biased region" description="Low complexity" evidence="8">
    <location>
        <begin position="118"/>
        <end position="132"/>
    </location>
</feature>
<dbReference type="Pfam" id="PF02416">
    <property type="entry name" value="TatA_B_E"/>
    <property type="match status" value="1"/>
</dbReference>
<evidence type="ECO:0000313" key="9">
    <source>
        <dbReference type="EMBL" id="ROZ62655.1"/>
    </source>
</evidence>
<evidence type="ECO:0000256" key="5">
    <source>
        <dbReference type="ARBA" id="ARBA00022989"/>
    </source>
</evidence>
<keyword evidence="5" id="KW-1133">Transmembrane helix</keyword>
<accession>A0A3N3ZNZ8</accession>
<gene>
    <name evidence="9" type="ORF">EDL96_09300</name>
</gene>
<dbReference type="GO" id="GO:0015031">
    <property type="term" value="P:protein transport"/>
    <property type="evidence" value="ECO:0007669"/>
    <property type="project" value="UniProtKB-KW"/>
</dbReference>
<comment type="subcellular location">
    <subcellularLocation>
        <location evidence="1">Membrane</location>
        <topology evidence="1">Single-pass membrane protein</topology>
    </subcellularLocation>
</comment>
<evidence type="ECO:0000313" key="10">
    <source>
        <dbReference type="Proteomes" id="UP000270616"/>
    </source>
</evidence>
<proteinExistence type="predicted"/>
<dbReference type="GO" id="GO:0016020">
    <property type="term" value="C:membrane"/>
    <property type="evidence" value="ECO:0007669"/>
    <property type="project" value="UniProtKB-SubCell"/>
</dbReference>
<keyword evidence="6" id="KW-0811">Translocation</keyword>
<protein>
    <submittedName>
        <fullName evidence="9">Sec-independent protein translocase TatB</fullName>
    </submittedName>
</protein>
<keyword evidence="3" id="KW-0812">Transmembrane</keyword>
<dbReference type="InterPro" id="IPR003369">
    <property type="entry name" value="TatA/B/E"/>
</dbReference>
<feature type="compositionally biased region" description="Basic and acidic residues" evidence="8">
    <location>
        <begin position="89"/>
        <end position="117"/>
    </location>
</feature>
<keyword evidence="7" id="KW-0472">Membrane</keyword>